<accession>A0A059CN33</accession>
<protein>
    <recommendedName>
        <fullName evidence="1">Phospholipase/carboxylesterase/thioesterase domain-containing protein</fullName>
    </recommendedName>
</protein>
<dbReference type="GO" id="GO:0016787">
    <property type="term" value="F:hydrolase activity"/>
    <property type="evidence" value="ECO:0007669"/>
    <property type="project" value="InterPro"/>
</dbReference>
<dbReference type="InterPro" id="IPR029058">
    <property type="entry name" value="AB_hydrolase_fold"/>
</dbReference>
<dbReference type="Gramene" id="KCW79782">
    <property type="protein sequence ID" value="KCW79782"/>
    <property type="gene ID" value="EUGRSUZ_C01119"/>
</dbReference>
<proteinExistence type="predicted"/>
<reference evidence="2" key="1">
    <citation type="submission" date="2013-07" db="EMBL/GenBank/DDBJ databases">
        <title>The genome of Eucalyptus grandis.</title>
        <authorList>
            <person name="Schmutz J."/>
            <person name="Hayes R."/>
            <person name="Myburg A."/>
            <person name="Tuskan G."/>
            <person name="Grattapaglia D."/>
            <person name="Rokhsar D.S."/>
        </authorList>
    </citation>
    <scope>NUCLEOTIDE SEQUENCE</scope>
    <source>
        <tissue evidence="2">Leaf extractions</tissue>
    </source>
</reference>
<dbReference type="AlphaFoldDB" id="A0A059CN33"/>
<dbReference type="Pfam" id="PF02230">
    <property type="entry name" value="Abhydrolase_2"/>
    <property type="match status" value="1"/>
</dbReference>
<feature type="domain" description="Phospholipase/carboxylesterase/thioesterase" evidence="1">
    <location>
        <begin position="53"/>
        <end position="218"/>
    </location>
</feature>
<gene>
    <name evidence="2" type="ORF">EUGRSUZ_C01119</name>
</gene>
<sequence>MLYVDINILSVVIALLQAGKQLERQLTLEGRMWSGPKVNTKQLLFGCMALVIMVQGFDVGDLSENAADDLEGLDASAAHVANLLSTEPADIKLGVGGFSMGAATSLYCASCCALGKYGNGNPYPAKISTVVGLSGWLPCSKTLKNKLEGENEAVTRAASLPVLLCHGTSDDVVPYKFGEKSSGTLKAAGFQNVIFKSYSGLGHFTIPEEMDQVCAWLSSNLGLDGSSS</sequence>
<dbReference type="SUPFAM" id="SSF53474">
    <property type="entry name" value="alpha/beta-Hydrolases"/>
    <property type="match status" value="1"/>
</dbReference>
<dbReference type="EMBL" id="KK198755">
    <property type="protein sequence ID" value="KCW79782.1"/>
    <property type="molecule type" value="Genomic_DNA"/>
</dbReference>
<evidence type="ECO:0000259" key="1">
    <source>
        <dbReference type="Pfam" id="PF02230"/>
    </source>
</evidence>
<evidence type="ECO:0000313" key="2">
    <source>
        <dbReference type="EMBL" id="KCW79782.1"/>
    </source>
</evidence>
<dbReference type="InterPro" id="IPR003140">
    <property type="entry name" value="PLipase/COase/thioEstase"/>
</dbReference>
<dbReference type="Gene3D" id="3.40.50.1820">
    <property type="entry name" value="alpha/beta hydrolase"/>
    <property type="match status" value="1"/>
</dbReference>
<name>A0A059CN33_EUCGR</name>
<dbReference type="PANTHER" id="PTHR46234">
    <property type="entry name" value="ALPHA/BETA-HYDROLASES SUPERFAMILY PROTEIN"/>
    <property type="match status" value="1"/>
</dbReference>
<organism evidence="2">
    <name type="scientific">Eucalyptus grandis</name>
    <name type="common">Flooded gum</name>
    <dbReference type="NCBI Taxonomy" id="71139"/>
    <lineage>
        <taxon>Eukaryota</taxon>
        <taxon>Viridiplantae</taxon>
        <taxon>Streptophyta</taxon>
        <taxon>Embryophyta</taxon>
        <taxon>Tracheophyta</taxon>
        <taxon>Spermatophyta</taxon>
        <taxon>Magnoliopsida</taxon>
        <taxon>eudicotyledons</taxon>
        <taxon>Gunneridae</taxon>
        <taxon>Pentapetalae</taxon>
        <taxon>rosids</taxon>
        <taxon>malvids</taxon>
        <taxon>Myrtales</taxon>
        <taxon>Myrtaceae</taxon>
        <taxon>Myrtoideae</taxon>
        <taxon>Eucalypteae</taxon>
        <taxon>Eucalyptus</taxon>
    </lineage>
</organism>